<reference evidence="1 2" key="1">
    <citation type="submission" date="2019-05" db="EMBL/GenBank/DDBJ databases">
        <title>Another draft genome of Portunus trituberculatus and its Hox gene families provides insights of decapod evolution.</title>
        <authorList>
            <person name="Jeong J.-H."/>
            <person name="Song I."/>
            <person name="Kim S."/>
            <person name="Choi T."/>
            <person name="Kim D."/>
            <person name="Ryu S."/>
            <person name="Kim W."/>
        </authorList>
    </citation>
    <scope>NUCLEOTIDE SEQUENCE [LARGE SCALE GENOMIC DNA]</scope>
    <source>
        <tissue evidence="1">Muscle</tissue>
    </source>
</reference>
<proteinExistence type="predicted"/>
<accession>A0A5B7FQK1</accession>
<dbReference type="AlphaFoldDB" id="A0A5B7FQK1"/>
<keyword evidence="2" id="KW-1185">Reference proteome</keyword>
<dbReference type="EMBL" id="VSRR010007900">
    <property type="protein sequence ID" value="MPC47746.1"/>
    <property type="molecule type" value="Genomic_DNA"/>
</dbReference>
<name>A0A5B7FQK1_PORTR</name>
<dbReference type="Proteomes" id="UP000324222">
    <property type="component" value="Unassembled WGS sequence"/>
</dbReference>
<evidence type="ECO:0000313" key="2">
    <source>
        <dbReference type="Proteomes" id="UP000324222"/>
    </source>
</evidence>
<organism evidence="1 2">
    <name type="scientific">Portunus trituberculatus</name>
    <name type="common">Swimming crab</name>
    <name type="synonym">Neptunus trituberculatus</name>
    <dbReference type="NCBI Taxonomy" id="210409"/>
    <lineage>
        <taxon>Eukaryota</taxon>
        <taxon>Metazoa</taxon>
        <taxon>Ecdysozoa</taxon>
        <taxon>Arthropoda</taxon>
        <taxon>Crustacea</taxon>
        <taxon>Multicrustacea</taxon>
        <taxon>Malacostraca</taxon>
        <taxon>Eumalacostraca</taxon>
        <taxon>Eucarida</taxon>
        <taxon>Decapoda</taxon>
        <taxon>Pleocyemata</taxon>
        <taxon>Brachyura</taxon>
        <taxon>Eubrachyura</taxon>
        <taxon>Portunoidea</taxon>
        <taxon>Portunidae</taxon>
        <taxon>Portuninae</taxon>
        <taxon>Portunus</taxon>
    </lineage>
</organism>
<gene>
    <name evidence="1" type="ORF">E2C01_041502</name>
</gene>
<sequence length="129" mass="14232">MAGEVERLFDPARHRELIYVLLQHGSATERSGTAAMMGVSDTLHEEIVVYSRNIDGIPVLRPPLRPDGIASHAHIKTQTRKAAVHCPLIIQDGHKSPANSSGGARWWLYTTTAHSALQVRMDNLVSFNI</sequence>
<comment type="caution">
    <text evidence="1">The sequence shown here is derived from an EMBL/GenBank/DDBJ whole genome shotgun (WGS) entry which is preliminary data.</text>
</comment>
<protein>
    <submittedName>
        <fullName evidence="1">Uncharacterized protein</fullName>
    </submittedName>
</protein>
<evidence type="ECO:0000313" key="1">
    <source>
        <dbReference type="EMBL" id="MPC47746.1"/>
    </source>
</evidence>